<keyword evidence="2" id="KW-1185">Reference proteome</keyword>
<reference evidence="1 2" key="1">
    <citation type="submission" date="2016-01" db="EMBL/GenBank/DDBJ databases">
        <title>The new phylogeny of the genus Mycobacterium.</title>
        <authorList>
            <person name="Tarcisio F."/>
            <person name="Conor M."/>
            <person name="Antonella G."/>
            <person name="Elisabetta G."/>
            <person name="Giulia F.S."/>
            <person name="Sara T."/>
            <person name="Anna F."/>
            <person name="Clotilde B."/>
            <person name="Roberto B."/>
            <person name="Veronica D.S."/>
            <person name="Fabio R."/>
            <person name="Monica P."/>
            <person name="Olivier J."/>
            <person name="Enrico T."/>
            <person name="Nicola S."/>
        </authorList>
    </citation>
    <scope>NUCLEOTIDE SEQUENCE [LARGE SCALE GENOMIC DNA]</scope>
    <source>
        <strain evidence="1 2">DSM 44160</strain>
    </source>
</reference>
<evidence type="ECO:0000313" key="1">
    <source>
        <dbReference type="EMBL" id="ORV68905.1"/>
    </source>
</evidence>
<gene>
    <name evidence="1" type="ORF">AWC08_06845</name>
</gene>
<dbReference type="AlphaFoldDB" id="A0A1X1VIS0"/>
<protein>
    <submittedName>
        <fullName evidence="1">Uncharacterized protein</fullName>
    </submittedName>
</protein>
<accession>A0A1X1VIS0</accession>
<comment type="caution">
    <text evidence="1">The sequence shown here is derived from an EMBL/GenBank/DDBJ whole genome shotgun (WGS) entry which is preliminary data.</text>
</comment>
<organism evidence="1 2">
    <name type="scientific">Mycobacterium gordonae</name>
    <dbReference type="NCBI Taxonomy" id="1778"/>
    <lineage>
        <taxon>Bacteria</taxon>
        <taxon>Bacillati</taxon>
        <taxon>Actinomycetota</taxon>
        <taxon>Actinomycetes</taxon>
        <taxon>Mycobacteriales</taxon>
        <taxon>Mycobacteriaceae</taxon>
        <taxon>Mycobacterium</taxon>
    </lineage>
</organism>
<sequence length="136" mass="14336">MAVNSGLTLYSANALLNTFRNQSFAVSSVYVMLHTNPPGEFCEDNISVGDPSLKLVNFSAPTLGALVLSASPIWTNGGTSETLRYLSTWDGPTGPGTDEPLWAVALTTPQAWADADTYTLDSLGLVLAPILQDDGS</sequence>
<dbReference type="RefSeq" id="WP_085088645.1">
    <property type="nucleotide sequence ID" value="NZ_JACKSU010000118.1"/>
</dbReference>
<dbReference type="Proteomes" id="UP000193928">
    <property type="component" value="Unassembled WGS sequence"/>
</dbReference>
<proteinExistence type="predicted"/>
<dbReference type="Pfam" id="PF23140">
    <property type="entry name" value="Gp80"/>
    <property type="match status" value="1"/>
</dbReference>
<name>A0A1X1VIS0_MYCGO</name>
<dbReference type="InterPro" id="IPR056908">
    <property type="entry name" value="Gp80-like"/>
</dbReference>
<dbReference type="EMBL" id="LQOY01000237">
    <property type="protein sequence ID" value="ORV68905.1"/>
    <property type="molecule type" value="Genomic_DNA"/>
</dbReference>
<evidence type="ECO:0000313" key="2">
    <source>
        <dbReference type="Proteomes" id="UP000193928"/>
    </source>
</evidence>